<evidence type="ECO:0000313" key="4">
    <source>
        <dbReference type="Proteomes" id="UP000316476"/>
    </source>
</evidence>
<proteinExistence type="predicted"/>
<feature type="chain" id="PRO_5022980541" description="SGNH hydrolase-type esterase domain-containing protein" evidence="1">
    <location>
        <begin position="27"/>
        <end position="285"/>
    </location>
</feature>
<reference evidence="3 4" key="1">
    <citation type="submission" date="2019-02" db="EMBL/GenBank/DDBJ databases">
        <title>Deep-cultivation of Planctomycetes and their phenomic and genomic characterization uncovers novel biology.</title>
        <authorList>
            <person name="Wiegand S."/>
            <person name="Jogler M."/>
            <person name="Boedeker C."/>
            <person name="Pinto D."/>
            <person name="Vollmers J."/>
            <person name="Rivas-Marin E."/>
            <person name="Kohn T."/>
            <person name="Peeters S.H."/>
            <person name="Heuer A."/>
            <person name="Rast P."/>
            <person name="Oberbeckmann S."/>
            <person name="Bunk B."/>
            <person name="Jeske O."/>
            <person name="Meyerdierks A."/>
            <person name="Storesund J.E."/>
            <person name="Kallscheuer N."/>
            <person name="Luecker S."/>
            <person name="Lage O.M."/>
            <person name="Pohl T."/>
            <person name="Merkel B.J."/>
            <person name="Hornburger P."/>
            <person name="Mueller R.-W."/>
            <person name="Bruemmer F."/>
            <person name="Labrenz M."/>
            <person name="Spormann A.M."/>
            <person name="Op Den Camp H."/>
            <person name="Overmann J."/>
            <person name="Amann R."/>
            <person name="Jetten M.S.M."/>
            <person name="Mascher T."/>
            <person name="Medema M.H."/>
            <person name="Devos D.P."/>
            <person name="Kaster A.-K."/>
            <person name="Ovreas L."/>
            <person name="Rohde M."/>
            <person name="Galperin M.Y."/>
            <person name="Jogler C."/>
        </authorList>
    </citation>
    <scope>NUCLEOTIDE SEQUENCE [LARGE SCALE GENOMIC DNA]</scope>
    <source>
        <strain evidence="3 4">V7</strain>
    </source>
</reference>
<dbReference type="RefSeq" id="WP_146415521.1">
    <property type="nucleotide sequence ID" value="NZ_SJPZ01000002.1"/>
</dbReference>
<feature type="signal peptide" evidence="1">
    <location>
        <begin position="1"/>
        <end position="26"/>
    </location>
</feature>
<evidence type="ECO:0000256" key="1">
    <source>
        <dbReference type="SAM" id="SignalP"/>
    </source>
</evidence>
<evidence type="ECO:0000313" key="3">
    <source>
        <dbReference type="EMBL" id="TWU62782.1"/>
    </source>
</evidence>
<comment type="caution">
    <text evidence="3">The sequence shown here is derived from an EMBL/GenBank/DDBJ whole genome shotgun (WGS) entry which is preliminary data.</text>
</comment>
<dbReference type="SUPFAM" id="SSF52266">
    <property type="entry name" value="SGNH hydrolase"/>
    <property type="match status" value="1"/>
</dbReference>
<protein>
    <recommendedName>
        <fullName evidence="2">SGNH hydrolase-type esterase domain-containing protein</fullName>
    </recommendedName>
</protein>
<dbReference type="AlphaFoldDB" id="A0A5C6FNJ5"/>
<feature type="domain" description="SGNH hydrolase-type esterase" evidence="2">
    <location>
        <begin position="111"/>
        <end position="252"/>
    </location>
</feature>
<dbReference type="OrthoDB" id="2513075at2"/>
<accession>A0A5C6FNJ5</accession>
<gene>
    <name evidence="3" type="ORF">V7x_45180</name>
</gene>
<dbReference type="InterPro" id="IPR013830">
    <property type="entry name" value="SGNH_hydro"/>
</dbReference>
<dbReference type="InterPro" id="IPR036514">
    <property type="entry name" value="SGNH_hydro_sf"/>
</dbReference>
<keyword evidence="1" id="KW-0732">Signal</keyword>
<dbReference type="Gene3D" id="3.40.50.1110">
    <property type="entry name" value="SGNH hydrolase"/>
    <property type="match status" value="1"/>
</dbReference>
<dbReference type="Pfam" id="PF13472">
    <property type="entry name" value="Lipase_GDSL_2"/>
    <property type="match status" value="1"/>
</dbReference>
<dbReference type="PROSITE" id="PS51257">
    <property type="entry name" value="PROKAR_LIPOPROTEIN"/>
    <property type="match status" value="1"/>
</dbReference>
<evidence type="ECO:0000259" key="2">
    <source>
        <dbReference type="Pfam" id="PF13472"/>
    </source>
</evidence>
<sequence length="285" mass="32161" precursor="true">MTRSTIAVAIAALACFFGFDSPSLWAQDQPVLQRAVESAEPGLLIDDVDPDNPAIAKQRVEIPKEIAKWEDDIAKLENLDAQSSDPPGAILFIGSSSIRRWATIDEDMAPYLPIRRGYGGARFRDLAHFATRLIRPHDYRAIVMFVANDVSGGDNDATVDEIEGWVDSILDVAQQHSPGKPLFIVEITPTPKRWSAYAKIRQVNDRLREICLTRPDTYFIETAEHYLDRHNQPVMRFFDDDRLHLSDEGYDLWSKLIRRKLDDVFRDLALNDQGAADLSAQHTGS</sequence>
<dbReference type="EMBL" id="SJPZ01000002">
    <property type="protein sequence ID" value="TWU62782.1"/>
    <property type="molecule type" value="Genomic_DNA"/>
</dbReference>
<dbReference type="GO" id="GO:0016788">
    <property type="term" value="F:hydrolase activity, acting on ester bonds"/>
    <property type="evidence" value="ECO:0007669"/>
    <property type="project" value="UniProtKB-ARBA"/>
</dbReference>
<organism evidence="3 4">
    <name type="scientific">Crateriforma conspicua</name>
    <dbReference type="NCBI Taxonomy" id="2527996"/>
    <lineage>
        <taxon>Bacteria</taxon>
        <taxon>Pseudomonadati</taxon>
        <taxon>Planctomycetota</taxon>
        <taxon>Planctomycetia</taxon>
        <taxon>Planctomycetales</taxon>
        <taxon>Planctomycetaceae</taxon>
        <taxon>Crateriforma</taxon>
    </lineage>
</organism>
<dbReference type="Proteomes" id="UP000316476">
    <property type="component" value="Unassembled WGS sequence"/>
</dbReference>
<name>A0A5C6FNJ5_9PLAN</name>